<name>A0AA35LRK1_9HYPO</name>
<evidence type="ECO:0000313" key="2">
    <source>
        <dbReference type="Proteomes" id="UP001160390"/>
    </source>
</evidence>
<dbReference type="Proteomes" id="UP001160390">
    <property type="component" value="Unassembled WGS sequence"/>
</dbReference>
<sequence length="72" mass="7939">MAYYDTMFAIAGRYKAIPALERFRANPDCSRFEGDGPLAAIPSPKDHSICRGPCLALSELSRTGDVSDFREL</sequence>
<protein>
    <submittedName>
        <fullName evidence="1">Uncharacterized protein</fullName>
    </submittedName>
</protein>
<comment type="caution">
    <text evidence="1">The sequence shown here is derived from an EMBL/GenBank/DDBJ whole genome shotgun (WGS) entry which is preliminary data.</text>
</comment>
<keyword evidence="2" id="KW-1185">Reference proteome</keyword>
<organism evidence="1 2">
    <name type="scientific">Clonostachys chloroleuca</name>
    <dbReference type="NCBI Taxonomy" id="1926264"/>
    <lineage>
        <taxon>Eukaryota</taxon>
        <taxon>Fungi</taxon>
        <taxon>Dikarya</taxon>
        <taxon>Ascomycota</taxon>
        <taxon>Pezizomycotina</taxon>
        <taxon>Sordariomycetes</taxon>
        <taxon>Hypocreomycetidae</taxon>
        <taxon>Hypocreales</taxon>
        <taxon>Bionectriaceae</taxon>
        <taxon>Clonostachys</taxon>
    </lineage>
</organism>
<evidence type="ECO:0000313" key="1">
    <source>
        <dbReference type="EMBL" id="CAI6041970.1"/>
    </source>
</evidence>
<gene>
    <name evidence="1" type="ORF">CCHLO57077_00018634</name>
</gene>
<reference evidence="1" key="1">
    <citation type="submission" date="2023-01" db="EMBL/GenBank/DDBJ databases">
        <authorList>
            <person name="Piombo E."/>
        </authorList>
    </citation>
    <scope>NUCLEOTIDE SEQUENCE</scope>
</reference>
<accession>A0AA35LRK1</accession>
<dbReference type="AlphaFoldDB" id="A0AA35LRK1"/>
<dbReference type="EMBL" id="CABFNP030000548">
    <property type="protein sequence ID" value="CAI6041970.1"/>
    <property type="molecule type" value="Genomic_DNA"/>
</dbReference>
<proteinExistence type="predicted"/>